<dbReference type="SUPFAM" id="SSF90123">
    <property type="entry name" value="ABC transporter transmembrane region"/>
    <property type="match status" value="1"/>
</dbReference>
<keyword evidence="7 9" id="KW-1133">Transmembrane helix</keyword>
<dbReference type="InterPro" id="IPR017871">
    <property type="entry name" value="ABC_transporter-like_CS"/>
</dbReference>
<dbReference type="AlphaFoldDB" id="A0AAV8V2J4"/>
<evidence type="ECO:0000256" key="2">
    <source>
        <dbReference type="ARBA" id="ARBA00014334"/>
    </source>
</evidence>
<dbReference type="PROSITE" id="PS50929">
    <property type="entry name" value="ABC_TM1F"/>
    <property type="match status" value="1"/>
</dbReference>
<dbReference type="GO" id="GO:0090374">
    <property type="term" value="P:oligopeptide export from mitochondrion"/>
    <property type="evidence" value="ECO:0007669"/>
    <property type="project" value="TreeGrafter"/>
</dbReference>
<dbReference type="PROSITE" id="PS50893">
    <property type="entry name" value="ABC_TRANSPORTER_2"/>
    <property type="match status" value="1"/>
</dbReference>
<dbReference type="Proteomes" id="UP001157974">
    <property type="component" value="Unassembled WGS sequence"/>
</dbReference>
<keyword evidence="5" id="KW-0547">Nucleotide-binding</keyword>
<evidence type="ECO:0000256" key="5">
    <source>
        <dbReference type="ARBA" id="ARBA00022741"/>
    </source>
</evidence>
<dbReference type="PANTHER" id="PTHR43394">
    <property type="entry name" value="ATP-DEPENDENT PERMEASE MDL1, MITOCHONDRIAL"/>
    <property type="match status" value="1"/>
</dbReference>
<dbReference type="InterPro" id="IPR027417">
    <property type="entry name" value="P-loop_NTPase"/>
</dbReference>
<dbReference type="Gene3D" id="1.20.1560.10">
    <property type="entry name" value="ABC transporter type 1, transmembrane domain"/>
    <property type="match status" value="1"/>
</dbReference>
<feature type="transmembrane region" description="Helical" evidence="9">
    <location>
        <begin position="226"/>
        <end position="245"/>
    </location>
</feature>
<dbReference type="PROSITE" id="PS00211">
    <property type="entry name" value="ABC_TRANSPORTER_1"/>
    <property type="match status" value="1"/>
</dbReference>
<dbReference type="GO" id="GO:0016887">
    <property type="term" value="F:ATP hydrolysis activity"/>
    <property type="evidence" value="ECO:0007669"/>
    <property type="project" value="InterPro"/>
</dbReference>
<dbReference type="GO" id="GO:0005524">
    <property type="term" value="F:ATP binding"/>
    <property type="evidence" value="ECO:0007669"/>
    <property type="project" value="UniProtKB-KW"/>
</dbReference>
<evidence type="ECO:0000256" key="1">
    <source>
        <dbReference type="ARBA" id="ARBA00004448"/>
    </source>
</evidence>
<comment type="caution">
    <text evidence="12">The sequence shown here is derived from an EMBL/GenBank/DDBJ whole genome shotgun (WGS) entry which is preliminary data.</text>
</comment>
<dbReference type="InterPro" id="IPR011527">
    <property type="entry name" value="ABC1_TM_dom"/>
</dbReference>
<feature type="transmembrane region" description="Helical" evidence="9">
    <location>
        <begin position="79"/>
        <end position="100"/>
    </location>
</feature>
<comment type="subcellular location">
    <subcellularLocation>
        <location evidence="1">Mitochondrion inner membrane</location>
        <topology evidence="1">Multi-pass membrane protein</topology>
    </subcellularLocation>
</comment>
<feature type="domain" description="ABC transmembrane type-1" evidence="11">
    <location>
        <begin position="80"/>
        <end position="369"/>
    </location>
</feature>
<evidence type="ECO:0000256" key="6">
    <source>
        <dbReference type="ARBA" id="ARBA00022840"/>
    </source>
</evidence>
<feature type="domain" description="ABC transporter" evidence="10">
    <location>
        <begin position="403"/>
        <end position="641"/>
    </location>
</feature>
<dbReference type="GO" id="GO:0015421">
    <property type="term" value="F:ABC-type oligopeptide transporter activity"/>
    <property type="evidence" value="ECO:0007669"/>
    <property type="project" value="TreeGrafter"/>
</dbReference>
<gene>
    <name evidence="12" type="ORF">NDN08_007707</name>
</gene>
<protein>
    <recommendedName>
        <fullName evidence="2">Probable ATP-dependent transporter ycf16</fullName>
    </recommendedName>
</protein>
<feature type="transmembrane region" description="Helical" evidence="9">
    <location>
        <begin position="316"/>
        <end position="337"/>
    </location>
</feature>
<keyword evidence="4 9" id="KW-0812">Transmembrane</keyword>
<keyword evidence="13" id="KW-1185">Reference proteome</keyword>
<dbReference type="Pfam" id="PF00664">
    <property type="entry name" value="ABC_membrane"/>
    <property type="match status" value="1"/>
</dbReference>
<dbReference type="SUPFAM" id="SSF52540">
    <property type="entry name" value="P-loop containing nucleoside triphosphate hydrolases"/>
    <property type="match status" value="1"/>
</dbReference>
<evidence type="ECO:0000259" key="11">
    <source>
        <dbReference type="PROSITE" id="PS50929"/>
    </source>
</evidence>
<feature type="transmembrane region" description="Helical" evidence="9">
    <location>
        <begin position="343"/>
        <end position="365"/>
    </location>
</feature>
<dbReference type="InterPro" id="IPR036640">
    <property type="entry name" value="ABC1_TM_sf"/>
</dbReference>
<dbReference type="Gene3D" id="3.40.50.300">
    <property type="entry name" value="P-loop containing nucleotide triphosphate hydrolases"/>
    <property type="match status" value="1"/>
</dbReference>
<name>A0AAV8V2J4_9RHOD</name>
<dbReference type="InterPro" id="IPR003439">
    <property type="entry name" value="ABC_transporter-like_ATP-bd"/>
</dbReference>
<keyword evidence="6" id="KW-0067">ATP-binding</keyword>
<dbReference type="EMBL" id="JAMWBK010000002">
    <property type="protein sequence ID" value="KAJ8907597.1"/>
    <property type="molecule type" value="Genomic_DNA"/>
</dbReference>
<evidence type="ECO:0000256" key="3">
    <source>
        <dbReference type="ARBA" id="ARBA00022448"/>
    </source>
</evidence>
<dbReference type="InterPro" id="IPR003593">
    <property type="entry name" value="AAA+_ATPase"/>
</dbReference>
<evidence type="ECO:0000313" key="13">
    <source>
        <dbReference type="Proteomes" id="UP001157974"/>
    </source>
</evidence>
<dbReference type="Pfam" id="PF00005">
    <property type="entry name" value="ABC_tran"/>
    <property type="match status" value="1"/>
</dbReference>
<evidence type="ECO:0000256" key="8">
    <source>
        <dbReference type="ARBA" id="ARBA00023136"/>
    </source>
</evidence>
<dbReference type="InterPro" id="IPR039421">
    <property type="entry name" value="Type_1_exporter"/>
</dbReference>
<proteinExistence type="predicted"/>
<reference evidence="12 13" key="1">
    <citation type="journal article" date="2023" name="Nat. Commun.">
        <title>Origin of minicircular mitochondrial genomes in red algae.</title>
        <authorList>
            <person name="Lee Y."/>
            <person name="Cho C.H."/>
            <person name="Lee Y.M."/>
            <person name="Park S.I."/>
            <person name="Yang J.H."/>
            <person name="West J.A."/>
            <person name="Bhattacharya D."/>
            <person name="Yoon H.S."/>
        </authorList>
    </citation>
    <scope>NUCLEOTIDE SEQUENCE [LARGE SCALE GENOMIC DNA]</scope>
    <source>
        <strain evidence="12 13">CCMP1338</strain>
        <tissue evidence="12">Whole cell</tissue>
    </source>
</reference>
<evidence type="ECO:0000313" key="12">
    <source>
        <dbReference type="EMBL" id="KAJ8907597.1"/>
    </source>
</evidence>
<keyword evidence="3" id="KW-0813">Transport</keyword>
<evidence type="ECO:0000259" key="10">
    <source>
        <dbReference type="PROSITE" id="PS50893"/>
    </source>
</evidence>
<evidence type="ECO:0000256" key="7">
    <source>
        <dbReference type="ARBA" id="ARBA00022989"/>
    </source>
</evidence>
<dbReference type="PANTHER" id="PTHR43394:SF7">
    <property type="entry name" value="ABC TRANSPORTER B FAMILY MEMBER 28"/>
    <property type="match status" value="1"/>
</dbReference>
<organism evidence="12 13">
    <name type="scientific">Rhodosorus marinus</name>
    <dbReference type="NCBI Taxonomy" id="101924"/>
    <lineage>
        <taxon>Eukaryota</taxon>
        <taxon>Rhodophyta</taxon>
        <taxon>Stylonematophyceae</taxon>
        <taxon>Stylonematales</taxon>
        <taxon>Stylonemataceae</taxon>
        <taxon>Rhodosorus</taxon>
    </lineage>
</organism>
<dbReference type="SMART" id="SM00382">
    <property type="entry name" value="AAA"/>
    <property type="match status" value="1"/>
</dbReference>
<sequence>MSMNGFVGGGWTPIPVGTRPGACQRVSVRPRVRGVIKASASVIQPVQVRPTVYKEPEPSPIVPASSGLWDAVRREWRRAAICVIAVLTATGAAICMPLAFAEVTRTILSLEAGQPGGHERLLRSVVRVAALYIIEPLATIVWVRTVCRVTEEIILSTKKRIFRDILNREIEFFDTHSSGELTSAVAKDVGEIRDMVWNNLGRDRGVRAVLEAIGVVVMLTCIQPKIAIVFCVIVPIAATIVTTLGKKLGKLAMSESVAFAAVTSKVAEVFSGVRTVKSFGGEEKESAALESILGEAGKVSLQIGQLKSGVEAANRFAIYSTLLTIAIASGFLVMAGQLQATRFISFIGYVYMLSFAVQGISYTAADVGRGRGTLERLSNILGSNASADEPTGVKKLPKVSGTVLFRNISFAYPTRPQKFVLKDFSVNLEPHKVTALVGPSGAGKSTSVALLSRFYKPQEGTITLDGANVNDLEKDWYVDQVALVSQNPMLFAGSIRENICYGVRNRTISEDELMRAIKFANAEEFIQELPDGIETVLGERGGGLSGGQRQRIAIARAVLKDAPILILDEATSALDAQSEKLVQDALNRLMDGRTALVIAHRLSTILSADKICVVHDGKVVEEGSHRQLMRQGDESIYRRLMQTQTSAFIREELH</sequence>
<keyword evidence="8 9" id="KW-0472">Membrane</keyword>
<dbReference type="FunFam" id="3.40.50.300:FF:000403">
    <property type="entry name" value="ATP-binding cassette sub-family B member 8, mitochondrial"/>
    <property type="match status" value="1"/>
</dbReference>
<accession>A0AAV8V2J4</accession>
<dbReference type="GO" id="GO:0005743">
    <property type="term" value="C:mitochondrial inner membrane"/>
    <property type="evidence" value="ECO:0007669"/>
    <property type="project" value="UniProtKB-SubCell"/>
</dbReference>
<evidence type="ECO:0000256" key="4">
    <source>
        <dbReference type="ARBA" id="ARBA00022692"/>
    </source>
</evidence>
<evidence type="ECO:0000256" key="9">
    <source>
        <dbReference type="SAM" id="Phobius"/>
    </source>
</evidence>